<dbReference type="RefSeq" id="XP_041226709.1">
    <property type="nucleotide sequence ID" value="XM_041366907.1"/>
</dbReference>
<gene>
    <name evidence="2" type="ORF">F5891DRAFT_1187825</name>
</gene>
<protein>
    <submittedName>
        <fullName evidence="2">Uncharacterized protein</fullName>
    </submittedName>
</protein>
<name>A0AAD4E7F8_9AGAM</name>
<feature type="region of interest" description="Disordered" evidence="1">
    <location>
        <begin position="539"/>
        <end position="567"/>
    </location>
</feature>
<keyword evidence="3" id="KW-1185">Reference proteome</keyword>
<feature type="region of interest" description="Disordered" evidence="1">
    <location>
        <begin position="1"/>
        <end position="21"/>
    </location>
</feature>
<feature type="compositionally biased region" description="Basic and acidic residues" evidence="1">
    <location>
        <begin position="539"/>
        <end position="561"/>
    </location>
</feature>
<proteinExistence type="predicted"/>
<dbReference type="EMBL" id="JABBWK010000023">
    <property type="protein sequence ID" value="KAG1901133.1"/>
    <property type="molecule type" value="Genomic_DNA"/>
</dbReference>
<feature type="region of interest" description="Disordered" evidence="1">
    <location>
        <begin position="344"/>
        <end position="522"/>
    </location>
</feature>
<evidence type="ECO:0000313" key="2">
    <source>
        <dbReference type="EMBL" id="KAG1901133.1"/>
    </source>
</evidence>
<dbReference type="AlphaFoldDB" id="A0AAD4E7F8"/>
<organism evidence="2 3">
    <name type="scientific">Suillus fuscotomentosus</name>
    <dbReference type="NCBI Taxonomy" id="1912939"/>
    <lineage>
        <taxon>Eukaryota</taxon>
        <taxon>Fungi</taxon>
        <taxon>Dikarya</taxon>
        <taxon>Basidiomycota</taxon>
        <taxon>Agaricomycotina</taxon>
        <taxon>Agaricomycetes</taxon>
        <taxon>Agaricomycetidae</taxon>
        <taxon>Boletales</taxon>
        <taxon>Suillineae</taxon>
        <taxon>Suillaceae</taxon>
        <taxon>Suillus</taxon>
    </lineage>
</organism>
<dbReference type="Proteomes" id="UP001195769">
    <property type="component" value="Unassembled WGS sequence"/>
</dbReference>
<feature type="compositionally biased region" description="Basic and acidic residues" evidence="1">
    <location>
        <begin position="371"/>
        <end position="382"/>
    </location>
</feature>
<feature type="compositionally biased region" description="Basic residues" evidence="1">
    <location>
        <begin position="443"/>
        <end position="453"/>
    </location>
</feature>
<comment type="caution">
    <text evidence="2">The sequence shown here is derived from an EMBL/GenBank/DDBJ whole genome shotgun (WGS) entry which is preliminary data.</text>
</comment>
<feature type="region of interest" description="Disordered" evidence="1">
    <location>
        <begin position="75"/>
        <end position="105"/>
    </location>
</feature>
<feature type="compositionally biased region" description="Basic and acidic residues" evidence="1">
    <location>
        <begin position="465"/>
        <end position="484"/>
    </location>
</feature>
<feature type="compositionally biased region" description="Basic and acidic residues" evidence="1">
    <location>
        <begin position="426"/>
        <end position="442"/>
    </location>
</feature>
<dbReference type="GeneID" id="64661205"/>
<evidence type="ECO:0000313" key="3">
    <source>
        <dbReference type="Proteomes" id="UP001195769"/>
    </source>
</evidence>
<evidence type="ECO:0000256" key="1">
    <source>
        <dbReference type="SAM" id="MobiDB-lite"/>
    </source>
</evidence>
<accession>A0AAD4E7F8</accession>
<reference evidence="2" key="1">
    <citation type="journal article" date="2020" name="New Phytol.">
        <title>Comparative genomics reveals dynamic genome evolution in host specialist ectomycorrhizal fungi.</title>
        <authorList>
            <person name="Lofgren L.A."/>
            <person name="Nguyen N.H."/>
            <person name="Vilgalys R."/>
            <person name="Ruytinx J."/>
            <person name="Liao H.L."/>
            <person name="Branco S."/>
            <person name="Kuo A."/>
            <person name="LaButti K."/>
            <person name="Lipzen A."/>
            <person name="Andreopoulos W."/>
            <person name="Pangilinan J."/>
            <person name="Riley R."/>
            <person name="Hundley H."/>
            <person name="Na H."/>
            <person name="Barry K."/>
            <person name="Grigoriev I.V."/>
            <person name="Stajich J.E."/>
            <person name="Kennedy P.G."/>
        </authorList>
    </citation>
    <scope>NUCLEOTIDE SEQUENCE</scope>
    <source>
        <strain evidence="2">FC203</strain>
    </source>
</reference>
<feature type="compositionally biased region" description="Acidic residues" evidence="1">
    <location>
        <begin position="411"/>
        <end position="425"/>
    </location>
</feature>
<sequence length="567" mass="64167">MPDSNSNPAKDAHTQPPLTPEELVILQSYIEQWEAASGEDRNQVWKDATLEARLKAPTKDKQLLEKRKKVYRNWFRNHGGRKQEAGPQTSHQYGEEDDTGVKPGSTEMIQHYSKYLSALIESLTEEEIQEAVKTAEEWNSQGVPPKVQIDIAKKKSEGMVHHFAKEGKLLVTGHDYNDEFRGAESFTKTCDWQVILPEWEPYMTKLFVDGDGEDDCVLHKAGRKDNTYMLDIGDSGVPVLPNYDEMDSGTRKAVVRAFLNWHYAACSGRPKDLVPWKELSSRQDKMLPRKYLPDGAKIWEPSRMNQEEATALLEFWYNRQESSDGPTLKFSRWWCKDQVEPPVRVVESDTEEKSTVRSSTAKKTKKSTKKSSQEKNRSHQMDDNSTSSADADRPVQKVSQCRVQVRKMPDVVEESWEDSEADSNDDEPHRLPAKVKPKETRPMHHVSAARKKHQHEDSSEDLEVDEPKEVKPPAKKPRVLENQRAKQNPARKIGPASRTGETSRRAHIQQSGDKEGASAILPNSTESALAAFNTCSAEKVDDASALRRKVDVIPPLEKAHSDGTALP</sequence>
<feature type="compositionally biased region" description="Basic residues" evidence="1">
    <location>
        <begin position="360"/>
        <end position="369"/>
    </location>
</feature>